<evidence type="ECO:0008006" key="4">
    <source>
        <dbReference type="Google" id="ProtNLM"/>
    </source>
</evidence>
<gene>
    <name evidence="2" type="ORF">R7226_07740</name>
</gene>
<accession>A0ABU4HLT8</accession>
<protein>
    <recommendedName>
        <fullName evidence="4">PEP-CTERM sorting domain-containing protein</fullName>
    </recommendedName>
</protein>
<keyword evidence="3" id="KW-1185">Reference proteome</keyword>
<keyword evidence="1" id="KW-0732">Signal</keyword>
<reference evidence="3" key="1">
    <citation type="submission" date="2023-07" db="EMBL/GenBank/DDBJ databases">
        <title>Conexibacter stalactiti sp. nov., isolated from stalactites in a lava cave and emended description of the genus Conexibacter.</title>
        <authorList>
            <person name="Lee S.D."/>
        </authorList>
    </citation>
    <scope>NUCLEOTIDE SEQUENCE [LARGE SCALE GENOMIC DNA]</scope>
    <source>
        <strain evidence="3">KCTC 39840</strain>
    </source>
</reference>
<evidence type="ECO:0000313" key="2">
    <source>
        <dbReference type="EMBL" id="MDW5594222.1"/>
    </source>
</evidence>
<proteinExistence type="predicted"/>
<feature type="chain" id="PRO_5046158308" description="PEP-CTERM sorting domain-containing protein" evidence="1">
    <location>
        <begin position="37"/>
        <end position="225"/>
    </location>
</feature>
<sequence length="225" mass="23280">MSKSIDGLWRAPLRVLLFAAALVGLVAAFAASAAHATEVLLGNTLLITPGSAGATPTGSWFRLGVAPNYYSNASSTNTLDRTYTLLSPGTDGLSLLANQEPPTPTFDGSGNALADAIIAPTGFDGVDFSVATPSIDPITRVANGAPSIVVNLLARPATIVANLRAWTAYWNNQAFNQGAAVINATSFTLTRTGGTIVLDWVAPITSGPFAGYNGYWHIEGTVSNL</sequence>
<evidence type="ECO:0000256" key="1">
    <source>
        <dbReference type="SAM" id="SignalP"/>
    </source>
</evidence>
<dbReference type="Proteomes" id="UP001284601">
    <property type="component" value="Unassembled WGS sequence"/>
</dbReference>
<comment type="caution">
    <text evidence="2">The sequence shown here is derived from an EMBL/GenBank/DDBJ whole genome shotgun (WGS) entry which is preliminary data.</text>
</comment>
<feature type="signal peptide" evidence="1">
    <location>
        <begin position="1"/>
        <end position="36"/>
    </location>
</feature>
<evidence type="ECO:0000313" key="3">
    <source>
        <dbReference type="Proteomes" id="UP001284601"/>
    </source>
</evidence>
<dbReference type="EMBL" id="JAWSTH010000014">
    <property type="protein sequence ID" value="MDW5594222.1"/>
    <property type="molecule type" value="Genomic_DNA"/>
</dbReference>
<organism evidence="2 3">
    <name type="scientific">Conexibacter stalactiti</name>
    <dbReference type="NCBI Taxonomy" id="1940611"/>
    <lineage>
        <taxon>Bacteria</taxon>
        <taxon>Bacillati</taxon>
        <taxon>Actinomycetota</taxon>
        <taxon>Thermoleophilia</taxon>
        <taxon>Solirubrobacterales</taxon>
        <taxon>Conexibacteraceae</taxon>
        <taxon>Conexibacter</taxon>
    </lineage>
</organism>
<name>A0ABU4HLT8_9ACTN</name>
<dbReference type="RefSeq" id="WP_318596493.1">
    <property type="nucleotide sequence ID" value="NZ_JAWSTH010000014.1"/>
</dbReference>